<gene>
    <name evidence="3" type="ORF">G2W53_008352</name>
</gene>
<feature type="compositionally biased region" description="Basic and acidic residues" evidence="1">
    <location>
        <begin position="13"/>
        <end position="30"/>
    </location>
</feature>
<accession>A0A834X8B9</accession>
<evidence type="ECO:0000313" key="3">
    <source>
        <dbReference type="EMBL" id="KAF7839870.1"/>
    </source>
</evidence>
<feature type="domain" description="Retrovirus-related Pol polyprotein from transposon TNT 1-94-like beta-barrel" evidence="2">
    <location>
        <begin position="220"/>
        <end position="293"/>
    </location>
</feature>
<comment type="caution">
    <text evidence="3">The sequence shown here is derived from an EMBL/GenBank/DDBJ whole genome shotgun (WGS) entry which is preliminary data.</text>
</comment>
<evidence type="ECO:0000313" key="4">
    <source>
        <dbReference type="Proteomes" id="UP000634136"/>
    </source>
</evidence>
<feature type="region of interest" description="Disordered" evidence="1">
    <location>
        <begin position="1"/>
        <end position="34"/>
    </location>
</feature>
<evidence type="ECO:0000259" key="2">
    <source>
        <dbReference type="Pfam" id="PF22936"/>
    </source>
</evidence>
<evidence type="ECO:0000256" key="1">
    <source>
        <dbReference type="SAM" id="MobiDB-lite"/>
    </source>
</evidence>
<organism evidence="3 4">
    <name type="scientific">Senna tora</name>
    <dbReference type="NCBI Taxonomy" id="362788"/>
    <lineage>
        <taxon>Eukaryota</taxon>
        <taxon>Viridiplantae</taxon>
        <taxon>Streptophyta</taxon>
        <taxon>Embryophyta</taxon>
        <taxon>Tracheophyta</taxon>
        <taxon>Spermatophyta</taxon>
        <taxon>Magnoliopsida</taxon>
        <taxon>eudicotyledons</taxon>
        <taxon>Gunneridae</taxon>
        <taxon>Pentapetalae</taxon>
        <taxon>rosids</taxon>
        <taxon>fabids</taxon>
        <taxon>Fabales</taxon>
        <taxon>Fabaceae</taxon>
        <taxon>Caesalpinioideae</taxon>
        <taxon>Cassia clade</taxon>
        <taxon>Senna</taxon>
    </lineage>
</organism>
<dbReference type="InterPro" id="IPR054722">
    <property type="entry name" value="PolX-like_BBD"/>
</dbReference>
<sequence>MDEDNRMNNTPENEARRQNRGNREEQKKEELEEQFGSRCGPQIYQIQRNLASVKKGADNVTIYYGKLKRFWDELSILLPMPRFTSKQCVCDVSRRLNEVESTTKLSQFLMGLNKIYENVSGYILNTDLLPSVNKALSMITTVERQQEETCFKLNGYPEWFIELREKKKQQQLPQVSGSQKSNIVSVNSVAETPFDDREDQNVTGEFACNALFQLSDEDEWIIDTGASSHMCYVESTMFNLKKLNNALTVHLPNGEKTEVVKKGMLKLSDDLILEDVLYIPTFRYNLLSVNKLSRYNGVVVNFNHDSCMIQDLKTKAILAIGGVEENLYVLKAVKRNEYDDAIEDNTIPVADTNTTDDIIDDDRHIHRTDALVDGVDWKSSQTTRMDV</sequence>
<dbReference type="Proteomes" id="UP000634136">
    <property type="component" value="Unassembled WGS sequence"/>
</dbReference>
<protein>
    <submittedName>
        <fullName evidence="3">Retrovirus-related Pol polyprotein from transposon TNT 1-94</fullName>
    </submittedName>
</protein>
<dbReference type="OrthoDB" id="1436573at2759"/>
<dbReference type="AlphaFoldDB" id="A0A834X8B9"/>
<dbReference type="EMBL" id="JAAIUW010000003">
    <property type="protein sequence ID" value="KAF7839870.1"/>
    <property type="molecule type" value="Genomic_DNA"/>
</dbReference>
<dbReference type="PANTHER" id="PTHR34222">
    <property type="entry name" value="GAG_PRE-INTEGRS DOMAIN-CONTAINING PROTEIN"/>
    <property type="match status" value="1"/>
</dbReference>
<name>A0A834X8B9_9FABA</name>
<dbReference type="PANTHER" id="PTHR34222:SF99">
    <property type="entry name" value="PROTEIN, PUTATIVE-RELATED"/>
    <property type="match status" value="1"/>
</dbReference>
<reference evidence="3" key="1">
    <citation type="submission" date="2020-09" db="EMBL/GenBank/DDBJ databases">
        <title>Genome-Enabled Discovery of Anthraquinone Biosynthesis in Senna tora.</title>
        <authorList>
            <person name="Kang S.-H."/>
            <person name="Pandey R.P."/>
            <person name="Lee C.-M."/>
            <person name="Sim J.-S."/>
            <person name="Jeong J.-T."/>
            <person name="Choi B.-S."/>
            <person name="Jung M."/>
            <person name="Ginzburg D."/>
            <person name="Zhao K."/>
            <person name="Won S.Y."/>
            <person name="Oh T.-J."/>
            <person name="Yu Y."/>
            <person name="Kim N.-H."/>
            <person name="Lee O.R."/>
            <person name="Lee T.-H."/>
            <person name="Bashyal P."/>
            <person name="Kim T.-S."/>
            <person name="Lee W.-H."/>
            <person name="Kawkins C."/>
            <person name="Kim C.-K."/>
            <person name="Kim J.S."/>
            <person name="Ahn B.O."/>
            <person name="Rhee S.Y."/>
            <person name="Sohng J.K."/>
        </authorList>
    </citation>
    <scope>NUCLEOTIDE SEQUENCE</scope>
    <source>
        <tissue evidence="3">Leaf</tissue>
    </source>
</reference>
<dbReference type="Pfam" id="PF22936">
    <property type="entry name" value="Pol_BBD"/>
    <property type="match status" value="1"/>
</dbReference>
<keyword evidence="4" id="KW-1185">Reference proteome</keyword>
<proteinExistence type="predicted"/>